<dbReference type="InterPro" id="IPR036691">
    <property type="entry name" value="Endo/exonu/phosph_ase_sf"/>
</dbReference>
<protein>
    <recommendedName>
        <fullName evidence="2">Endonuclease/exonuclease/phosphatase domain-containing protein</fullName>
    </recommendedName>
</protein>
<evidence type="ECO:0000256" key="1">
    <source>
        <dbReference type="SAM" id="MobiDB-lite"/>
    </source>
</evidence>
<feature type="domain" description="Endonuclease/exonuclease/phosphatase" evidence="2">
    <location>
        <begin position="164"/>
        <end position="277"/>
    </location>
</feature>
<dbReference type="Pfam" id="PF03372">
    <property type="entry name" value="Exo_endo_phos"/>
    <property type="match status" value="1"/>
</dbReference>
<sequence length="327" mass="37477">MDCGNTPCKGDQITVDLGFVKVIDHTGKHNKHGPDIQRGKVLVGDGEEECDDDSSEGVNTEDDEVVPGNLIEAFSPEPKQPANPVENERQQEPFLLSSQIERFRRGLGFDCTIPNLHSKIWYFWNSNCKGVVLSKSRQQITFCIDNMGGHKYFWLTVVYARSKVVKRRKLWNNLRYISSQATGPWVVCGDFNSIMNSDKKKGGTQHRLSQSIDFITCMEEYGLTDASYTGTPFTWCNGWKRGRRISKRLDRVLFNEEWAELFSTVRVDHLPRTGSDHNVLLMQCANNMGEVVKYFKFLNFWAEQPEFHSIVENSCNTNTQDNAMWIL</sequence>
<gene>
    <name evidence="3" type="ORF">A4A49_29474</name>
</gene>
<proteinExistence type="predicted"/>
<reference evidence="3" key="1">
    <citation type="submission" date="2016-11" db="EMBL/GenBank/DDBJ databases">
        <title>The genome of Nicotiana attenuata.</title>
        <authorList>
            <person name="Xu S."/>
            <person name="Brockmoeller T."/>
            <person name="Gaquerel E."/>
            <person name="Navarro A."/>
            <person name="Kuhl H."/>
            <person name="Gase K."/>
            <person name="Ling Z."/>
            <person name="Zhou W."/>
            <person name="Kreitzer C."/>
            <person name="Stanke M."/>
            <person name="Tang H."/>
            <person name="Lyons E."/>
            <person name="Pandey P."/>
            <person name="Pandey S.P."/>
            <person name="Timmermann B."/>
            <person name="Baldwin I.T."/>
        </authorList>
    </citation>
    <scope>NUCLEOTIDE SEQUENCE [LARGE SCALE GENOMIC DNA]</scope>
    <source>
        <strain evidence="3">UT</strain>
    </source>
</reference>
<dbReference type="EMBL" id="MJEQ01001711">
    <property type="protein sequence ID" value="OIT29721.1"/>
    <property type="molecule type" value="Genomic_DNA"/>
</dbReference>
<dbReference type="SUPFAM" id="SSF56219">
    <property type="entry name" value="DNase I-like"/>
    <property type="match status" value="1"/>
</dbReference>
<organism evidence="3 4">
    <name type="scientific">Nicotiana attenuata</name>
    <name type="common">Coyote tobacco</name>
    <dbReference type="NCBI Taxonomy" id="49451"/>
    <lineage>
        <taxon>Eukaryota</taxon>
        <taxon>Viridiplantae</taxon>
        <taxon>Streptophyta</taxon>
        <taxon>Embryophyta</taxon>
        <taxon>Tracheophyta</taxon>
        <taxon>Spermatophyta</taxon>
        <taxon>Magnoliopsida</taxon>
        <taxon>eudicotyledons</taxon>
        <taxon>Gunneridae</taxon>
        <taxon>Pentapetalae</taxon>
        <taxon>asterids</taxon>
        <taxon>lamiids</taxon>
        <taxon>Solanales</taxon>
        <taxon>Solanaceae</taxon>
        <taxon>Nicotianoideae</taxon>
        <taxon>Nicotianeae</taxon>
        <taxon>Nicotiana</taxon>
    </lineage>
</organism>
<evidence type="ECO:0000259" key="2">
    <source>
        <dbReference type="Pfam" id="PF03372"/>
    </source>
</evidence>
<accession>A0A314KJZ7</accession>
<feature type="region of interest" description="Disordered" evidence="1">
    <location>
        <begin position="28"/>
        <end position="62"/>
    </location>
</feature>
<dbReference type="AlphaFoldDB" id="A0A314KJZ7"/>
<dbReference type="STRING" id="49451.A0A314KJZ7"/>
<keyword evidence="4" id="KW-1185">Reference proteome</keyword>
<name>A0A314KJZ7_NICAT</name>
<dbReference type="InterPro" id="IPR005135">
    <property type="entry name" value="Endo/exonuclease/phosphatase"/>
</dbReference>
<dbReference type="Proteomes" id="UP000187609">
    <property type="component" value="Unassembled WGS sequence"/>
</dbReference>
<evidence type="ECO:0000313" key="4">
    <source>
        <dbReference type="Proteomes" id="UP000187609"/>
    </source>
</evidence>
<feature type="compositionally biased region" description="Basic and acidic residues" evidence="1">
    <location>
        <begin position="28"/>
        <end position="38"/>
    </location>
</feature>
<comment type="caution">
    <text evidence="3">The sequence shown here is derived from an EMBL/GenBank/DDBJ whole genome shotgun (WGS) entry which is preliminary data.</text>
</comment>
<dbReference type="Gramene" id="OIT29721">
    <property type="protein sequence ID" value="OIT29721"/>
    <property type="gene ID" value="A4A49_29474"/>
</dbReference>
<dbReference type="Gene3D" id="3.60.10.10">
    <property type="entry name" value="Endonuclease/exonuclease/phosphatase"/>
    <property type="match status" value="1"/>
</dbReference>
<dbReference type="PANTHER" id="PTHR33710">
    <property type="entry name" value="BNAC02G09200D PROTEIN"/>
    <property type="match status" value="1"/>
</dbReference>
<feature type="compositionally biased region" description="Acidic residues" evidence="1">
    <location>
        <begin position="45"/>
        <end position="62"/>
    </location>
</feature>
<dbReference type="GO" id="GO:0003824">
    <property type="term" value="F:catalytic activity"/>
    <property type="evidence" value="ECO:0007669"/>
    <property type="project" value="InterPro"/>
</dbReference>
<evidence type="ECO:0000313" key="3">
    <source>
        <dbReference type="EMBL" id="OIT29721.1"/>
    </source>
</evidence>
<dbReference type="PANTHER" id="PTHR33710:SF35">
    <property type="entry name" value="RNA-DIRECTED DNA POLYMERASE (REVERSE TRANSCRIPTASE)_ RIBONUCLEASE H"/>
    <property type="match status" value="1"/>
</dbReference>